<dbReference type="Proteomes" id="UP000658793">
    <property type="component" value="Unassembled WGS sequence"/>
</dbReference>
<comment type="similarity">
    <text evidence="2">Belongs to the SusD family.</text>
</comment>
<dbReference type="RefSeq" id="WP_188492249.1">
    <property type="nucleotide sequence ID" value="NZ_BMGA01000001.1"/>
</dbReference>
<evidence type="ECO:0008006" key="11">
    <source>
        <dbReference type="Google" id="ProtNLM"/>
    </source>
</evidence>
<gene>
    <name evidence="9" type="ORF">GCM10008015_05820</name>
</gene>
<dbReference type="PROSITE" id="PS51257">
    <property type="entry name" value="PROKAR_LIPOPROTEIN"/>
    <property type="match status" value="1"/>
</dbReference>
<keyword evidence="10" id="KW-1185">Reference proteome</keyword>
<evidence type="ECO:0000256" key="6">
    <source>
        <dbReference type="SAM" id="SignalP"/>
    </source>
</evidence>
<evidence type="ECO:0000256" key="5">
    <source>
        <dbReference type="ARBA" id="ARBA00023237"/>
    </source>
</evidence>
<dbReference type="EMBL" id="BMGA01000001">
    <property type="protein sequence ID" value="GGA67890.1"/>
    <property type="molecule type" value="Genomic_DNA"/>
</dbReference>
<comment type="subcellular location">
    <subcellularLocation>
        <location evidence="1">Cell outer membrane</location>
    </subcellularLocation>
</comment>
<keyword evidence="5" id="KW-0998">Cell outer membrane</keyword>
<evidence type="ECO:0000313" key="9">
    <source>
        <dbReference type="EMBL" id="GGA67890.1"/>
    </source>
</evidence>
<reference evidence="10" key="1">
    <citation type="journal article" date="2019" name="Int. J. Syst. Evol. Microbiol.">
        <title>The Global Catalogue of Microorganisms (GCM) 10K type strain sequencing project: providing services to taxonomists for standard genome sequencing and annotation.</title>
        <authorList>
            <consortium name="The Broad Institute Genomics Platform"/>
            <consortium name="The Broad Institute Genome Sequencing Center for Infectious Disease"/>
            <person name="Wu L."/>
            <person name="Ma J."/>
        </authorList>
    </citation>
    <scope>NUCLEOTIDE SEQUENCE [LARGE SCALE GENOMIC DNA]</scope>
    <source>
        <strain evidence="10">CGMCC 1.12811</strain>
    </source>
</reference>
<dbReference type="Pfam" id="PF07980">
    <property type="entry name" value="SusD_RagB"/>
    <property type="match status" value="1"/>
</dbReference>
<dbReference type="InterPro" id="IPR012944">
    <property type="entry name" value="SusD_RagB_dom"/>
</dbReference>
<proteinExistence type="inferred from homology"/>
<feature type="domain" description="RagB/SusD" evidence="7">
    <location>
        <begin position="272"/>
        <end position="530"/>
    </location>
</feature>
<evidence type="ECO:0000259" key="7">
    <source>
        <dbReference type="Pfam" id="PF07980"/>
    </source>
</evidence>
<evidence type="ECO:0000259" key="8">
    <source>
        <dbReference type="Pfam" id="PF14322"/>
    </source>
</evidence>
<organism evidence="9 10">
    <name type="scientific">Flavobacterium palustre</name>
    <dbReference type="NCBI Taxonomy" id="1476463"/>
    <lineage>
        <taxon>Bacteria</taxon>
        <taxon>Pseudomonadati</taxon>
        <taxon>Bacteroidota</taxon>
        <taxon>Flavobacteriia</taxon>
        <taxon>Flavobacteriales</taxon>
        <taxon>Flavobacteriaceae</taxon>
        <taxon>Flavobacterium</taxon>
    </lineage>
</organism>
<keyword evidence="3 6" id="KW-0732">Signal</keyword>
<dbReference type="Pfam" id="PF14322">
    <property type="entry name" value="SusD-like_3"/>
    <property type="match status" value="1"/>
</dbReference>
<accession>A0ABQ1HA89</accession>
<evidence type="ECO:0000256" key="3">
    <source>
        <dbReference type="ARBA" id="ARBA00022729"/>
    </source>
</evidence>
<evidence type="ECO:0000256" key="4">
    <source>
        <dbReference type="ARBA" id="ARBA00023136"/>
    </source>
</evidence>
<dbReference type="Gene3D" id="1.25.40.390">
    <property type="match status" value="1"/>
</dbReference>
<dbReference type="InterPro" id="IPR011990">
    <property type="entry name" value="TPR-like_helical_dom_sf"/>
</dbReference>
<comment type="caution">
    <text evidence="9">The sequence shown here is derived from an EMBL/GenBank/DDBJ whole genome shotgun (WGS) entry which is preliminary data.</text>
</comment>
<name>A0ABQ1HA89_9FLAO</name>
<feature type="signal peptide" evidence="6">
    <location>
        <begin position="1"/>
        <end position="22"/>
    </location>
</feature>
<evidence type="ECO:0000313" key="10">
    <source>
        <dbReference type="Proteomes" id="UP000658793"/>
    </source>
</evidence>
<dbReference type="CDD" id="cd08977">
    <property type="entry name" value="SusD"/>
    <property type="match status" value="1"/>
</dbReference>
<keyword evidence="4" id="KW-0472">Membrane</keyword>
<evidence type="ECO:0000256" key="1">
    <source>
        <dbReference type="ARBA" id="ARBA00004442"/>
    </source>
</evidence>
<sequence length="532" mass="60360">MKTKYIFLAISTIMLFSTFSCTELVDDSYGSVISENYTPSTETDISALVNAAYIPWRKTMLLWNGVVRAQELPADQDVLPARTGIGWVDGYVYKRMHEHTWTSSDDGVLQPWSRTFEGVNTCNRIIYQIETGKIAVEDERKTALLAELKVLRASYYYILVDLYGNVPIVTDFSDTSLPKQATRAEVFDFIVKEIKDNIGILSETPRGLYYGRINKWVANTLLAKMYLNAQVWRGQAMWAECITACDNVINSGHYSLEANQKNVFITENENSNEIIFALPFDEKYVKDWNAFDFHMYTLASENQKTYQFTNSPWGGVCATPQFINSYNPNDARLKENFIAGQQYAITGEPLSINYTNAVPSIDESDKDDGLRWGKFEYAIGATNRLSNDWPMFRYADILLMKAEALLRSGQPGAGTLVTEVRARAFTSNPALAVVTDAQLMLGSNYDYGRRDKNSQTFEGGADIVMGRFLDELGWEFTQEGRRRQDLIRFGVFSTKSWFSHNATKNSDFNLFPIPNNVLLTNSNLDQNPGYIK</sequence>
<evidence type="ECO:0000256" key="2">
    <source>
        <dbReference type="ARBA" id="ARBA00006275"/>
    </source>
</evidence>
<dbReference type="SUPFAM" id="SSF48452">
    <property type="entry name" value="TPR-like"/>
    <property type="match status" value="1"/>
</dbReference>
<protein>
    <recommendedName>
        <fullName evidence="11">RagB/SusD family nutrient uptake outer membrane protein</fullName>
    </recommendedName>
</protein>
<feature type="chain" id="PRO_5045629148" description="RagB/SusD family nutrient uptake outer membrane protein" evidence="6">
    <location>
        <begin position="23"/>
        <end position="532"/>
    </location>
</feature>
<dbReference type="InterPro" id="IPR033985">
    <property type="entry name" value="SusD-like_N"/>
</dbReference>
<feature type="domain" description="SusD-like N-terminal" evidence="8">
    <location>
        <begin position="95"/>
        <end position="227"/>
    </location>
</feature>